<evidence type="ECO:0000259" key="2">
    <source>
        <dbReference type="PROSITE" id="PS50975"/>
    </source>
</evidence>
<dbReference type="OrthoDB" id="336227at2"/>
<dbReference type="GO" id="GO:0046872">
    <property type="term" value="F:metal ion binding"/>
    <property type="evidence" value="ECO:0007669"/>
    <property type="project" value="InterPro"/>
</dbReference>
<dbReference type="GO" id="GO:0005524">
    <property type="term" value="F:ATP binding"/>
    <property type="evidence" value="ECO:0007669"/>
    <property type="project" value="UniProtKB-UniRule"/>
</dbReference>
<dbReference type="PANTHER" id="PTHR21621">
    <property type="entry name" value="RIBOSOMAL PROTEIN S6 MODIFICATION PROTEIN"/>
    <property type="match status" value="1"/>
</dbReference>
<sequence>MLSTIIPMKSHKKTKKVVGLNERNIKLIYPNNPKRYYPLADDKVLTKEILHQYDIPCAETYAVIEYNSDIKSAWEQCKTYDALAIKPVRGRGGGGIKILKKDTEGNWTSSGKIVTERQVFQHMAATIMGFYSLGSHDRVLIEECIEPDPFFDKIYPSGVPDFRIITLNQTPLMGMLRMPTDRSDGKANLHQNGVGIGIDMEKGTLTQVYDGTSYYNYHPDSKFVIKNLPIPYWEEIIKISVDTANAFPLNYLGVDIVIDKNKGPQIMEINVRPGLGIQLVNQQGLKETIEKTNHLREK</sequence>
<evidence type="ECO:0000313" key="4">
    <source>
        <dbReference type="Proteomes" id="UP000184432"/>
    </source>
</evidence>
<keyword evidence="4" id="KW-1185">Reference proteome</keyword>
<dbReference type="Proteomes" id="UP000184432">
    <property type="component" value="Unassembled WGS sequence"/>
</dbReference>
<dbReference type="PANTHER" id="PTHR21621:SF0">
    <property type="entry name" value="BETA-CITRYLGLUTAMATE SYNTHASE B-RELATED"/>
    <property type="match status" value="1"/>
</dbReference>
<dbReference type="InterPro" id="IPR039523">
    <property type="entry name" value="RimK-rel_E_lig_ATP-grasp"/>
</dbReference>
<dbReference type="Gene3D" id="3.30.470.20">
    <property type="entry name" value="ATP-grasp fold, B domain"/>
    <property type="match status" value="1"/>
</dbReference>
<reference evidence="4" key="1">
    <citation type="submission" date="2016-11" db="EMBL/GenBank/DDBJ databases">
        <authorList>
            <person name="Varghese N."/>
            <person name="Submissions S."/>
        </authorList>
    </citation>
    <scope>NUCLEOTIDE SEQUENCE [LARGE SCALE GENOMIC DNA]</scope>
    <source>
        <strain evidence="4">DSM 22623</strain>
    </source>
</reference>
<dbReference type="InterPro" id="IPR011761">
    <property type="entry name" value="ATP-grasp"/>
</dbReference>
<protein>
    <submittedName>
        <fullName evidence="3">Alpha-L-glutamate ligase-related protein</fullName>
    </submittedName>
</protein>
<keyword evidence="3" id="KW-0436">Ligase</keyword>
<proteinExistence type="predicted"/>
<gene>
    <name evidence="3" type="ORF">SAMN04488508_10479</name>
</gene>
<dbReference type="EMBL" id="FQYP01000004">
    <property type="protein sequence ID" value="SHI92384.1"/>
    <property type="molecule type" value="Genomic_DNA"/>
</dbReference>
<dbReference type="STRING" id="570521.SAMN04488508_10479"/>
<name>A0A1M6F3R1_9FLAO</name>
<evidence type="ECO:0000256" key="1">
    <source>
        <dbReference type="PROSITE-ProRule" id="PRU00409"/>
    </source>
</evidence>
<dbReference type="AlphaFoldDB" id="A0A1M6F3R1"/>
<keyword evidence="1" id="KW-0067">ATP-binding</keyword>
<evidence type="ECO:0000313" key="3">
    <source>
        <dbReference type="EMBL" id="SHI92384.1"/>
    </source>
</evidence>
<dbReference type="GO" id="GO:0018169">
    <property type="term" value="F:ribosomal S6-glutamic acid ligase activity"/>
    <property type="evidence" value="ECO:0007669"/>
    <property type="project" value="TreeGrafter"/>
</dbReference>
<dbReference type="Pfam" id="PF14397">
    <property type="entry name" value="ATPgrasp_ST"/>
    <property type="match status" value="1"/>
</dbReference>
<dbReference type="GO" id="GO:0009432">
    <property type="term" value="P:SOS response"/>
    <property type="evidence" value="ECO:0007669"/>
    <property type="project" value="TreeGrafter"/>
</dbReference>
<organism evidence="3 4">
    <name type="scientific">Aquimarina spongiae</name>
    <dbReference type="NCBI Taxonomy" id="570521"/>
    <lineage>
        <taxon>Bacteria</taxon>
        <taxon>Pseudomonadati</taxon>
        <taxon>Bacteroidota</taxon>
        <taxon>Flavobacteriia</taxon>
        <taxon>Flavobacteriales</taxon>
        <taxon>Flavobacteriaceae</taxon>
        <taxon>Aquimarina</taxon>
    </lineage>
</organism>
<accession>A0A1M6F3R1</accession>
<keyword evidence="1" id="KW-0547">Nucleotide-binding</keyword>
<feature type="domain" description="ATP-grasp" evidence="2">
    <location>
        <begin position="47"/>
        <end position="296"/>
    </location>
</feature>
<dbReference type="SUPFAM" id="SSF56059">
    <property type="entry name" value="Glutathione synthetase ATP-binding domain-like"/>
    <property type="match status" value="1"/>
</dbReference>
<dbReference type="PROSITE" id="PS50975">
    <property type="entry name" value="ATP_GRASP"/>
    <property type="match status" value="1"/>
</dbReference>
<dbReference type="GO" id="GO:0005737">
    <property type="term" value="C:cytoplasm"/>
    <property type="evidence" value="ECO:0007669"/>
    <property type="project" value="TreeGrafter"/>
</dbReference>